<comment type="subcellular location">
    <subcellularLocation>
        <location evidence="1">Membrane</location>
        <topology evidence="1">Multi-pass membrane protein</topology>
    </subcellularLocation>
</comment>
<keyword evidence="9" id="KW-1185">Reference proteome</keyword>
<evidence type="ECO:0000256" key="4">
    <source>
        <dbReference type="ARBA" id="ARBA00022989"/>
    </source>
</evidence>
<dbReference type="FunFam" id="1.20.1250.20:FF:000013">
    <property type="entry name" value="MFS general substrate transporter"/>
    <property type="match status" value="1"/>
</dbReference>
<feature type="transmembrane region" description="Helical" evidence="6">
    <location>
        <begin position="414"/>
        <end position="433"/>
    </location>
</feature>
<feature type="transmembrane region" description="Helical" evidence="6">
    <location>
        <begin position="182"/>
        <end position="204"/>
    </location>
</feature>
<dbReference type="InterPro" id="IPR011701">
    <property type="entry name" value="MFS"/>
</dbReference>
<protein>
    <submittedName>
        <fullName evidence="8">Major facilitator superfamily domain- general substrate transporter</fullName>
    </submittedName>
</protein>
<feature type="transmembrane region" description="Helical" evidence="6">
    <location>
        <begin position="445"/>
        <end position="465"/>
    </location>
</feature>
<dbReference type="Gene3D" id="1.20.1250.20">
    <property type="entry name" value="MFS general substrate transporter like domains"/>
    <property type="match status" value="2"/>
</dbReference>
<feature type="transmembrane region" description="Helical" evidence="6">
    <location>
        <begin position="211"/>
        <end position="233"/>
    </location>
</feature>
<dbReference type="GO" id="GO:0022857">
    <property type="term" value="F:transmembrane transporter activity"/>
    <property type="evidence" value="ECO:0007669"/>
    <property type="project" value="InterPro"/>
</dbReference>
<dbReference type="PROSITE" id="PS50850">
    <property type="entry name" value="MFS"/>
    <property type="match status" value="1"/>
</dbReference>
<dbReference type="AlphaFoldDB" id="A0AAW0QKX4"/>
<name>A0AAW0QKX4_9PEZI</name>
<dbReference type="InterPro" id="IPR020846">
    <property type="entry name" value="MFS_dom"/>
</dbReference>
<feature type="transmembrane region" description="Helical" evidence="6">
    <location>
        <begin position="101"/>
        <end position="119"/>
    </location>
</feature>
<feature type="domain" description="Major facilitator superfamily (MFS) profile" evidence="7">
    <location>
        <begin position="103"/>
        <end position="533"/>
    </location>
</feature>
<dbReference type="Pfam" id="PF07690">
    <property type="entry name" value="MFS_1"/>
    <property type="match status" value="1"/>
</dbReference>
<keyword evidence="4 6" id="KW-1133">Transmembrane helix</keyword>
<evidence type="ECO:0000259" key="7">
    <source>
        <dbReference type="PROSITE" id="PS50850"/>
    </source>
</evidence>
<keyword evidence="3 6" id="KW-0812">Transmembrane</keyword>
<keyword evidence="2" id="KW-0813">Transport</keyword>
<dbReference type="PANTHER" id="PTHR43791">
    <property type="entry name" value="PERMEASE-RELATED"/>
    <property type="match status" value="1"/>
</dbReference>
<evidence type="ECO:0000313" key="8">
    <source>
        <dbReference type="EMBL" id="KAK8105223.1"/>
    </source>
</evidence>
<feature type="transmembrane region" description="Helical" evidence="6">
    <location>
        <begin position="356"/>
        <end position="377"/>
    </location>
</feature>
<evidence type="ECO:0000256" key="5">
    <source>
        <dbReference type="ARBA" id="ARBA00023136"/>
    </source>
</evidence>
<comment type="caution">
    <text evidence="8">The sequence shown here is derived from an EMBL/GenBank/DDBJ whole genome shotgun (WGS) entry which is preliminary data.</text>
</comment>
<reference evidence="8 9" key="1">
    <citation type="submission" date="2023-01" db="EMBL/GenBank/DDBJ databases">
        <title>Analysis of 21 Apiospora genomes using comparative genomics revels a genus with tremendous synthesis potential of carbohydrate active enzymes and secondary metabolites.</title>
        <authorList>
            <person name="Sorensen T."/>
        </authorList>
    </citation>
    <scope>NUCLEOTIDE SEQUENCE [LARGE SCALE GENOMIC DNA]</scope>
    <source>
        <strain evidence="8 9">CBS 117206</strain>
    </source>
</reference>
<dbReference type="InterPro" id="IPR036259">
    <property type="entry name" value="MFS_trans_sf"/>
</dbReference>
<accession>A0AAW0QKX4</accession>
<feature type="transmembrane region" description="Helical" evidence="6">
    <location>
        <begin position="278"/>
        <end position="300"/>
    </location>
</feature>
<evidence type="ECO:0000256" key="1">
    <source>
        <dbReference type="ARBA" id="ARBA00004141"/>
    </source>
</evidence>
<feature type="transmembrane region" description="Helical" evidence="6">
    <location>
        <begin position="506"/>
        <end position="529"/>
    </location>
</feature>
<dbReference type="Proteomes" id="UP001392437">
    <property type="component" value="Unassembled WGS sequence"/>
</dbReference>
<dbReference type="SUPFAM" id="SSF103473">
    <property type="entry name" value="MFS general substrate transporter"/>
    <property type="match status" value="1"/>
</dbReference>
<feature type="transmembrane region" description="Helical" evidence="6">
    <location>
        <begin position="389"/>
        <end position="408"/>
    </location>
</feature>
<evidence type="ECO:0000256" key="3">
    <source>
        <dbReference type="ARBA" id="ARBA00022692"/>
    </source>
</evidence>
<sequence length="569" mass="63389">MDVQHIPLSEYVSWESELNLQDSQIRIRNSNDCSILVVNGAEYRIRTECMDREEVASQIIAALATAKREPVEAALGRVEENIFQQQMTKEDEAKLVKKMDLHILPIIILMYLCCFMDRINIGNARLYGLEEELGMHGHDFPLAVSCLFVTYVLGITPASLLVKKVSDKLDGELNASLPSDPVLTLIVPLLAIGWGVVSSCIGFVRTKTELFLLRLLLGLFEAGYFATVCLYFTFFYRRRELGKRISYLFATTAFAGSIAGLLGYGIGSLDMQRGLRAWRWLMIIEGTPSIVLGLISYFVLADTPEEATYLTEREKSFLGVRRYLDGTNLGVSDSQGIIQWDQCFAAWSDWKVWTMAVAQVGVASMLYSYSSFLPTIIKGMGFGALTSQLLSIPCYFFGALTYLLAAFLSDRLGHRGGFVVGACLCSIAGYATLLGTGHQPARIQFIGCLVVAGGLFVAVGMPISWSANNLPSHYKRAAGQGTIQMVGNLAGVYSPFLYLPQYGPRFVVGHSFTMGSIFYAAILFGIVSYKLRRENHRRARGERDYLLEGRSQEDINQLGDRHPWYRYID</sequence>
<evidence type="ECO:0000256" key="2">
    <source>
        <dbReference type="ARBA" id="ARBA00022448"/>
    </source>
</evidence>
<feature type="transmembrane region" description="Helical" evidence="6">
    <location>
        <begin position="140"/>
        <end position="162"/>
    </location>
</feature>
<gene>
    <name evidence="8" type="ORF">PG999_008582</name>
</gene>
<proteinExistence type="predicted"/>
<dbReference type="PANTHER" id="PTHR43791:SF91">
    <property type="entry name" value="MAJOR FACILITATOR SUPERFAMILY (MFS) PROFILE DOMAIN-CONTAINING PROTEIN-RELATED"/>
    <property type="match status" value="1"/>
</dbReference>
<dbReference type="GO" id="GO:0016020">
    <property type="term" value="C:membrane"/>
    <property type="evidence" value="ECO:0007669"/>
    <property type="project" value="UniProtKB-SubCell"/>
</dbReference>
<organism evidence="8 9">
    <name type="scientific">Apiospora kogelbergensis</name>
    <dbReference type="NCBI Taxonomy" id="1337665"/>
    <lineage>
        <taxon>Eukaryota</taxon>
        <taxon>Fungi</taxon>
        <taxon>Dikarya</taxon>
        <taxon>Ascomycota</taxon>
        <taxon>Pezizomycotina</taxon>
        <taxon>Sordariomycetes</taxon>
        <taxon>Xylariomycetidae</taxon>
        <taxon>Amphisphaeriales</taxon>
        <taxon>Apiosporaceae</taxon>
        <taxon>Apiospora</taxon>
    </lineage>
</organism>
<keyword evidence="5 6" id="KW-0472">Membrane</keyword>
<dbReference type="EMBL" id="JAQQWP010000008">
    <property type="protein sequence ID" value="KAK8105223.1"/>
    <property type="molecule type" value="Genomic_DNA"/>
</dbReference>
<feature type="transmembrane region" description="Helical" evidence="6">
    <location>
        <begin position="245"/>
        <end position="266"/>
    </location>
</feature>
<evidence type="ECO:0000313" key="9">
    <source>
        <dbReference type="Proteomes" id="UP001392437"/>
    </source>
</evidence>
<evidence type="ECO:0000256" key="6">
    <source>
        <dbReference type="SAM" id="Phobius"/>
    </source>
</evidence>